<dbReference type="InterPro" id="IPR000073">
    <property type="entry name" value="AB_hydrolase_1"/>
</dbReference>
<dbReference type="PANTHER" id="PTHR43433:SF5">
    <property type="entry name" value="AB HYDROLASE-1 DOMAIN-CONTAINING PROTEIN"/>
    <property type="match status" value="1"/>
</dbReference>
<dbReference type="InterPro" id="IPR050471">
    <property type="entry name" value="AB_hydrolase"/>
</dbReference>
<dbReference type="GO" id="GO:0016787">
    <property type="term" value="F:hydrolase activity"/>
    <property type="evidence" value="ECO:0007669"/>
    <property type="project" value="UniProtKB-KW"/>
</dbReference>
<accession>A0A1C1Z1L9</accession>
<dbReference type="STRING" id="1480615.AWJ14_11505"/>
<feature type="domain" description="AB hydrolase-1" evidence="1">
    <location>
        <begin position="20"/>
        <end position="120"/>
    </location>
</feature>
<reference evidence="2 3" key="1">
    <citation type="submission" date="2015-12" db="EMBL/GenBank/DDBJ databases">
        <authorList>
            <person name="Shamseldin A."/>
            <person name="Moawad H."/>
            <person name="Abd El-Rahim W.M."/>
            <person name="Sadowsky M.J."/>
        </authorList>
    </citation>
    <scope>NUCLEOTIDE SEQUENCE [LARGE SCALE GENOMIC DNA]</scope>
    <source>
        <strain evidence="2 3">JC234</strain>
    </source>
</reference>
<proteinExistence type="predicted"/>
<keyword evidence="2" id="KW-0378">Hydrolase</keyword>
<dbReference type="InterPro" id="IPR029058">
    <property type="entry name" value="AB_hydrolase_fold"/>
</dbReference>
<dbReference type="Gene3D" id="3.40.50.1820">
    <property type="entry name" value="alpha/beta hydrolase"/>
    <property type="match status" value="1"/>
</dbReference>
<organism evidence="2 3">
    <name type="scientific">Hoeflea olei</name>
    <dbReference type="NCBI Taxonomy" id="1480615"/>
    <lineage>
        <taxon>Bacteria</taxon>
        <taxon>Pseudomonadati</taxon>
        <taxon>Pseudomonadota</taxon>
        <taxon>Alphaproteobacteria</taxon>
        <taxon>Hyphomicrobiales</taxon>
        <taxon>Rhizobiaceae</taxon>
        <taxon>Hoeflea</taxon>
    </lineage>
</organism>
<dbReference type="AlphaFoldDB" id="A0A1C1Z1L9"/>
<dbReference type="RefSeq" id="WP_066174701.1">
    <property type="nucleotide sequence ID" value="NZ_LQZT01000001.1"/>
</dbReference>
<dbReference type="SUPFAM" id="SSF53474">
    <property type="entry name" value="alpha/beta-Hydrolases"/>
    <property type="match status" value="1"/>
</dbReference>
<keyword evidence="3" id="KW-1185">Reference proteome</keyword>
<dbReference type="Proteomes" id="UP000094795">
    <property type="component" value="Unassembled WGS sequence"/>
</dbReference>
<evidence type="ECO:0000313" key="3">
    <source>
        <dbReference type="Proteomes" id="UP000094795"/>
    </source>
</evidence>
<dbReference type="OrthoDB" id="9796770at2"/>
<dbReference type="PRINTS" id="PR00111">
    <property type="entry name" value="ABHYDROLASE"/>
</dbReference>
<protein>
    <submittedName>
        <fullName evidence="2">Alpha/beta hydrolase</fullName>
    </submittedName>
</protein>
<evidence type="ECO:0000313" key="2">
    <source>
        <dbReference type="EMBL" id="OCW59619.1"/>
    </source>
</evidence>
<dbReference type="PANTHER" id="PTHR43433">
    <property type="entry name" value="HYDROLASE, ALPHA/BETA FOLD FAMILY PROTEIN"/>
    <property type="match status" value="1"/>
</dbReference>
<dbReference type="EMBL" id="LQZT01000001">
    <property type="protein sequence ID" value="OCW59619.1"/>
    <property type="molecule type" value="Genomic_DNA"/>
</dbReference>
<name>A0A1C1Z1L9_9HYPH</name>
<sequence length="271" mass="29779">MAFVEIENGSLHYEVSGQGKPLILISGLGGVGEFWRHQAHRLARDFQVVLHDHRGTGRSTTRTTEYSVELMAADVLALMDHLGIEKASLIGHSTGGIIAQTVAISDPERVDNLVLSASWAHGDAYFRSLFELRLEVLKGLGIEAYERFGRLFRYPPWFFEGKPEALLPGAVGESGSEEVIASRIGVLLSFDSRARLSLIKARTLVIGAEDDAITPRYLWNELAGKIGNAVLATLPTGGHFCPQTQPDLYHRHLIEFLLAEPATALPDEIKQ</sequence>
<comment type="caution">
    <text evidence="2">The sequence shown here is derived from an EMBL/GenBank/DDBJ whole genome shotgun (WGS) entry which is preliminary data.</text>
</comment>
<dbReference type="Pfam" id="PF00561">
    <property type="entry name" value="Abhydrolase_1"/>
    <property type="match status" value="1"/>
</dbReference>
<evidence type="ECO:0000259" key="1">
    <source>
        <dbReference type="Pfam" id="PF00561"/>
    </source>
</evidence>
<gene>
    <name evidence="2" type="ORF">AWJ14_11505</name>
</gene>